<dbReference type="Proteomes" id="UP000603141">
    <property type="component" value="Unassembled WGS sequence"/>
</dbReference>
<dbReference type="RefSeq" id="WP_200269510.1">
    <property type="nucleotide sequence ID" value="NZ_JAENIJ010000010.1"/>
</dbReference>
<evidence type="ECO:0000259" key="2">
    <source>
        <dbReference type="Pfam" id="PF01266"/>
    </source>
</evidence>
<keyword evidence="4" id="KW-1185">Reference proteome</keyword>
<name>A0A934S6Y3_9BACT</name>
<gene>
    <name evidence="3" type="ORF">JIN85_08265</name>
</gene>
<evidence type="ECO:0000256" key="1">
    <source>
        <dbReference type="ARBA" id="ARBA00023002"/>
    </source>
</evidence>
<sequence>MIGESASWTIVGQGLAGTCLAWHFWQRGIEFKLLDHGTGGASRVAAGLLNPVTGKNFEPSWRIDEFLPEAVEFYRAIEQKLGRKLWYPMPVLRLASADKEWRKIEGKLGEDRVSPWVDSVVEAPEGFVGAVQVKGGGRFDTRTFVEASRNFFAGHDLFTDATRRCVVWCEGAAGLIQGKYGAHRCAKGEILTVRANHWDGSRIKVGGGGWLVPVGPGLFKSGATYEWDDLDETPTAKGREFVERILHRLGGTDYEIIAHDAGIRPILRRSEPLIGPVGENEWMFNGLGSKGSLYAPGVARRLASWLIDGIEPDTELDFRFHVAK</sequence>
<dbReference type="SUPFAM" id="SSF54373">
    <property type="entry name" value="FAD-linked reductases, C-terminal domain"/>
    <property type="match status" value="1"/>
</dbReference>
<organism evidence="3 4">
    <name type="scientific">Luteolibacter pohnpeiensis</name>
    <dbReference type="NCBI Taxonomy" id="454153"/>
    <lineage>
        <taxon>Bacteria</taxon>
        <taxon>Pseudomonadati</taxon>
        <taxon>Verrucomicrobiota</taxon>
        <taxon>Verrucomicrobiia</taxon>
        <taxon>Verrucomicrobiales</taxon>
        <taxon>Verrucomicrobiaceae</taxon>
        <taxon>Luteolibacter</taxon>
    </lineage>
</organism>
<reference evidence="3" key="1">
    <citation type="submission" date="2021-01" db="EMBL/GenBank/DDBJ databases">
        <title>Modified the classification status of verrucomicrobia.</title>
        <authorList>
            <person name="Feng X."/>
        </authorList>
    </citation>
    <scope>NUCLEOTIDE SEQUENCE</scope>
    <source>
        <strain evidence="3">KCTC 22041</strain>
    </source>
</reference>
<keyword evidence="1" id="KW-0560">Oxidoreductase</keyword>
<dbReference type="GO" id="GO:0005737">
    <property type="term" value="C:cytoplasm"/>
    <property type="evidence" value="ECO:0007669"/>
    <property type="project" value="TreeGrafter"/>
</dbReference>
<dbReference type="SUPFAM" id="SSF51971">
    <property type="entry name" value="Nucleotide-binding domain"/>
    <property type="match status" value="1"/>
</dbReference>
<feature type="domain" description="FAD dependent oxidoreductase" evidence="2">
    <location>
        <begin position="9"/>
        <end position="305"/>
    </location>
</feature>
<dbReference type="InterPro" id="IPR036188">
    <property type="entry name" value="FAD/NAD-bd_sf"/>
</dbReference>
<protein>
    <submittedName>
        <fullName evidence="3">FAD-binding oxidoreductase</fullName>
    </submittedName>
</protein>
<dbReference type="PANTHER" id="PTHR13847">
    <property type="entry name" value="SARCOSINE DEHYDROGENASE-RELATED"/>
    <property type="match status" value="1"/>
</dbReference>
<dbReference type="InterPro" id="IPR006076">
    <property type="entry name" value="FAD-dep_OxRdtase"/>
</dbReference>
<dbReference type="Pfam" id="PF01266">
    <property type="entry name" value="DAO"/>
    <property type="match status" value="1"/>
</dbReference>
<dbReference type="GO" id="GO:0016491">
    <property type="term" value="F:oxidoreductase activity"/>
    <property type="evidence" value="ECO:0007669"/>
    <property type="project" value="UniProtKB-KW"/>
</dbReference>
<dbReference type="EMBL" id="JAENIJ010000010">
    <property type="protein sequence ID" value="MBK1882405.1"/>
    <property type="molecule type" value="Genomic_DNA"/>
</dbReference>
<dbReference type="AlphaFoldDB" id="A0A934S6Y3"/>
<evidence type="ECO:0000313" key="4">
    <source>
        <dbReference type="Proteomes" id="UP000603141"/>
    </source>
</evidence>
<evidence type="ECO:0000313" key="3">
    <source>
        <dbReference type="EMBL" id="MBK1882405.1"/>
    </source>
</evidence>
<proteinExistence type="predicted"/>
<dbReference type="PANTHER" id="PTHR13847:SF289">
    <property type="entry name" value="GLYCINE OXIDASE"/>
    <property type="match status" value="1"/>
</dbReference>
<accession>A0A934S6Y3</accession>
<comment type="caution">
    <text evidence="3">The sequence shown here is derived from an EMBL/GenBank/DDBJ whole genome shotgun (WGS) entry which is preliminary data.</text>
</comment>
<dbReference type="Gene3D" id="3.50.50.60">
    <property type="entry name" value="FAD/NAD(P)-binding domain"/>
    <property type="match status" value="2"/>
</dbReference>
<dbReference type="Gene3D" id="3.30.9.10">
    <property type="entry name" value="D-Amino Acid Oxidase, subunit A, domain 2"/>
    <property type="match status" value="2"/>
</dbReference>